<reference evidence="1 2" key="1">
    <citation type="submission" date="2020-01" db="EMBL/GenBank/DDBJ databases">
        <title>Jiella pacifica sp. nov.</title>
        <authorList>
            <person name="Xue Z."/>
            <person name="Zhu S."/>
            <person name="Chen J."/>
            <person name="Yang J."/>
        </authorList>
    </citation>
    <scope>NUCLEOTIDE SEQUENCE [LARGE SCALE GENOMIC DNA]</scope>
    <source>
        <strain evidence="1 2">40Bstr34</strain>
    </source>
</reference>
<protein>
    <submittedName>
        <fullName evidence="1">ParB N-terminal domain-containing protein</fullName>
    </submittedName>
</protein>
<evidence type="ECO:0000313" key="1">
    <source>
        <dbReference type="EMBL" id="NDW03953.1"/>
    </source>
</evidence>
<name>A0A6N9SXZ6_9HYPH</name>
<organism evidence="1 2">
    <name type="scientific">Jiella pacifica</name>
    <dbReference type="NCBI Taxonomy" id="2696469"/>
    <lineage>
        <taxon>Bacteria</taxon>
        <taxon>Pseudomonadati</taxon>
        <taxon>Pseudomonadota</taxon>
        <taxon>Alphaproteobacteria</taxon>
        <taxon>Hyphomicrobiales</taxon>
        <taxon>Aurantimonadaceae</taxon>
        <taxon>Jiella</taxon>
    </lineage>
</organism>
<dbReference type="AlphaFoldDB" id="A0A6N9SXZ6"/>
<dbReference type="SUPFAM" id="SSF110849">
    <property type="entry name" value="ParB/Sulfiredoxin"/>
    <property type="match status" value="1"/>
</dbReference>
<dbReference type="InterPro" id="IPR036086">
    <property type="entry name" value="ParB/Sulfiredoxin_sf"/>
</dbReference>
<proteinExistence type="predicted"/>
<dbReference type="EMBL" id="JAAAMG010000003">
    <property type="protein sequence ID" value="NDW03953.1"/>
    <property type="molecule type" value="Genomic_DNA"/>
</dbReference>
<dbReference type="Proteomes" id="UP000469011">
    <property type="component" value="Unassembled WGS sequence"/>
</dbReference>
<dbReference type="CDD" id="cd16387">
    <property type="entry name" value="ParB_N_Srx"/>
    <property type="match status" value="1"/>
</dbReference>
<evidence type="ECO:0000313" key="2">
    <source>
        <dbReference type="Proteomes" id="UP000469011"/>
    </source>
</evidence>
<keyword evidence="2" id="KW-1185">Reference proteome</keyword>
<dbReference type="RefSeq" id="WP_163461829.1">
    <property type="nucleotide sequence ID" value="NZ_JAAAMG010000003.1"/>
</dbReference>
<sequence length="228" mass="25440">MRERAGEEGGVDERHLQDLVRALQSKPEERPFLDPILVTAIGSRFYCIDGHYRIAAYQTHGLTHSVPVTFFEGSLEDAISAAIEANTKVVLPLTHAERMDAAWRLVCLASHSKAQQAEACGVSQSTIAKLRRLLRELLENDPAGEWGSYREAVAAQEGRRPGEFTDEMREVEIERIGASLVKTFGRRGRMINRADVFAEALARTWGEDFVKSIADHSGLLSEFDDLPF</sequence>
<accession>A0A6N9SXZ6</accession>
<gene>
    <name evidence="1" type="ORF">GTK09_05875</name>
</gene>
<comment type="caution">
    <text evidence="1">The sequence shown here is derived from an EMBL/GenBank/DDBJ whole genome shotgun (WGS) entry which is preliminary data.</text>
</comment>